<dbReference type="InterPro" id="IPR029190">
    <property type="entry name" value="Rrp14/SURF6_C"/>
</dbReference>
<dbReference type="PANTHER" id="PTHR14369">
    <property type="entry name" value="SURFEIT LOCUS PROTEIN 6"/>
    <property type="match status" value="1"/>
</dbReference>
<dbReference type="Proteomes" id="UP000594454">
    <property type="component" value="Chromosome 4"/>
</dbReference>
<name>A0A7R8UW90_HERIL</name>
<dbReference type="GO" id="GO:0005730">
    <property type="term" value="C:nucleolus"/>
    <property type="evidence" value="ECO:0007669"/>
    <property type="project" value="TreeGrafter"/>
</dbReference>
<evidence type="ECO:0000256" key="2">
    <source>
        <dbReference type="ARBA" id="ARBA00005904"/>
    </source>
</evidence>
<dbReference type="GO" id="GO:0042274">
    <property type="term" value="P:ribosomal small subunit biogenesis"/>
    <property type="evidence" value="ECO:0007669"/>
    <property type="project" value="TreeGrafter"/>
</dbReference>
<dbReference type="PANTHER" id="PTHR14369:SF0">
    <property type="entry name" value="SURFEIT LOCUS PROTEIN 6"/>
    <property type="match status" value="1"/>
</dbReference>
<dbReference type="InParanoid" id="A0A7R8UW90"/>
<protein>
    <recommendedName>
        <fullName evidence="5">Ribosomal RNA-processing protein 14/surfeit locus protein 6 C-terminal domain-containing protein</fullName>
    </recommendedName>
</protein>
<dbReference type="OrthoDB" id="444809at2759"/>
<sequence>MQMKAEKKTKKFDRNKVKKLLEDENEFIVDLLTTLDIPDSIEDEELDEMYLLNTKSKKKPPTAKTNRAQTAEELEDRLEIIKNKMKAKKSKASERTQKRREMKKLKKNKEVRKILVSAHKAVKNEKIKEEKSGDDSKEDSKLINPIKPIFNQEGKIVFSKFDFAAHPGAKVKKPKRERIEKNPRKVLKNLKEQKKQINELIEQGEDKKAMEIKQDQAWKKAFDKTEGKKVKDDPSLLLKSIKKRKDQKKKSKKEWKDRKAKVEHDIAQRQKKRQENIQKKIKEKKNKKLKKLAKRGRVIPGF</sequence>
<keyword evidence="7" id="KW-1185">Reference proteome</keyword>
<gene>
    <name evidence="6" type="ORF">HERILL_LOCUS10410</name>
</gene>
<feature type="region of interest" description="Disordered" evidence="4">
    <location>
        <begin position="85"/>
        <end position="110"/>
    </location>
</feature>
<feature type="compositionally biased region" description="Basic residues" evidence="4">
    <location>
        <begin position="97"/>
        <end position="110"/>
    </location>
</feature>
<evidence type="ECO:0000259" key="5">
    <source>
        <dbReference type="Pfam" id="PF04935"/>
    </source>
</evidence>
<comment type="similarity">
    <text evidence="2">Belongs to the SURF6 family.</text>
</comment>
<feature type="compositionally biased region" description="Basic residues" evidence="4">
    <location>
        <begin position="240"/>
        <end position="253"/>
    </location>
</feature>
<evidence type="ECO:0000313" key="7">
    <source>
        <dbReference type="Proteomes" id="UP000594454"/>
    </source>
</evidence>
<comment type="subcellular location">
    <subcellularLocation>
        <location evidence="1">Nucleus</location>
    </subcellularLocation>
</comment>
<reference evidence="6 7" key="1">
    <citation type="submission" date="2020-11" db="EMBL/GenBank/DDBJ databases">
        <authorList>
            <person name="Wallbank WR R."/>
            <person name="Pardo Diaz C."/>
            <person name="Kozak K."/>
            <person name="Martin S."/>
            <person name="Jiggins C."/>
            <person name="Moest M."/>
            <person name="Warren A I."/>
            <person name="Generalovic N T."/>
            <person name="Byers J.R.P. K."/>
            <person name="Montejo-Kovacevich G."/>
            <person name="Yen C E."/>
        </authorList>
    </citation>
    <scope>NUCLEOTIDE SEQUENCE [LARGE SCALE GENOMIC DNA]</scope>
</reference>
<feature type="compositionally biased region" description="Basic and acidic residues" evidence="4">
    <location>
        <begin position="254"/>
        <end position="280"/>
    </location>
</feature>
<dbReference type="GO" id="GO:0003723">
    <property type="term" value="F:RNA binding"/>
    <property type="evidence" value="ECO:0007669"/>
    <property type="project" value="TreeGrafter"/>
</dbReference>
<evidence type="ECO:0000313" key="6">
    <source>
        <dbReference type="EMBL" id="CAD7087726.1"/>
    </source>
</evidence>
<feature type="region of interest" description="Disordered" evidence="4">
    <location>
        <begin position="220"/>
        <end position="302"/>
    </location>
</feature>
<dbReference type="EMBL" id="LR899012">
    <property type="protein sequence ID" value="CAD7087726.1"/>
    <property type="molecule type" value="Genomic_DNA"/>
</dbReference>
<proteinExistence type="inferred from homology"/>
<dbReference type="InterPro" id="IPR007019">
    <property type="entry name" value="SURF6"/>
</dbReference>
<evidence type="ECO:0000256" key="1">
    <source>
        <dbReference type="ARBA" id="ARBA00004123"/>
    </source>
</evidence>
<organism evidence="6 7">
    <name type="scientific">Hermetia illucens</name>
    <name type="common">Black soldier fly</name>
    <dbReference type="NCBI Taxonomy" id="343691"/>
    <lineage>
        <taxon>Eukaryota</taxon>
        <taxon>Metazoa</taxon>
        <taxon>Ecdysozoa</taxon>
        <taxon>Arthropoda</taxon>
        <taxon>Hexapoda</taxon>
        <taxon>Insecta</taxon>
        <taxon>Pterygota</taxon>
        <taxon>Neoptera</taxon>
        <taxon>Endopterygota</taxon>
        <taxon>Diptera</taxon>
        <taxon>Brachycera</taxon>
        <taxon>Stratiomyomorpha</taxon>
        <taxon>Stratiomyidae</taxon>
        <taxon>Hermetiinae</taxon>
        <taxon>Hermetia</taxon>
    </lineage>
</organism>
<feature type="compositionally biased region" description="Basic and acidic residues" evidence="4">
    <location>
        <begin position="220"/>
        <end position="234"/>
    </location>
</feature>
<feature type="region of interest" description="Disordered" evidence="4">
    <location>
        <begin position="122"/>
        <end position="143"/>
    </location>
</feature>
<accession>A0A7R8UW90</accession>
<dbReference type="OMA" id="NDIAWKK"/>
<dbReference type="Pfam" id="PF04935">
    <property type="entry name" value="SURF6"/>
    <property type="match status" value="1"/>
</dbReference>
<feature type="region of interest" description="Disordered" evidence="4">
    <location>
        <begin position="52"/>
        <end position="71"/>
    </location>
</feature>
<feature type="domain" description="Ribosomal RNA-processing protein 14/surfeit locus protein 6 C-terminal" evidence="5">
    <location>
        <begin position="84"/>
        <end position="290"/>
    </location>
</feature>
<feature type="compositionally biased region" description="Basic and acidic residues" evidence="4">
    <location>
        <begin position="122"/>
        <end position="141"/>
    </location>
</feature>
<dbReference type="GO" id="GO:0003677">
    <property type="term" value="F:DNA binding"/>
    <property type="evidence" value="ECO:0007669"/>
    <property type="project" value="TreeGrafter"/>
</dbReference>
<dbReference type="GO" id="GO:0042273">
    <property type="term" value="P:ribosomal large subunit biogenesis"/>
    <property type="evidence" value="ECO:0007669"/>
    <property type="project" value="TreeGrafter"/>
</dbReference>
<feature type="compositionally biased region" description="Basic residues" evidence="4">
    <location>
        <begin position="281"/>
        <end position="302"/>
    </location>
</feature>
<evidence type="ECO:0000256" key="3">
    <source>
        <dbReference type="ARBA" id="ARBA00023242"/>
    </source>
</evidence>
<dbReference type="FunCoup" id="A0A7R8UW90">
    <property type="interactions" value="300"/>
</dbReference>
<dbReference type="AlphaFoldDB" id="A0A7R8UW90"/>
<evidence type="ECO:0000256" key="4">
    <source>
        <dbReference type="SAM" id="MobiDB-lite"/>
    </source>
</evidence>
<keyword evidence="3" id="KW-0539">Nucleus</keyword>